<protein>
    <submittedName>
        <fullName evidence="2">Uncharacterized protein</fullName>
    </submittedName>
</protein>
<comment type="caution">
    <text evidence="2">The sequence shown here is derived from an EMBL/GenBank/DDBJ whole genome shotgun (WGS) entry which is preliminary data.</text>
</comment>
<feature type="compositionally biased region" description="Low complexity" evidence="1">
    <location>
        <begin position="1"/>
        <end position="13"/>
    </location>
</feature>
<sequence>MPSQSSMSEGSPSLRLSHGSETSFGRALEPLNLFGNSRLNPRDMKNNCVSVTLARLMEFSNVHDFWKDLFGHDLEDKPLDEKAIQDMLTRIVWTFEWVKMTRGQWEESERLREEKAGREPSPPPRPHIPATRCICWSQKEFYSPNNYDPWLHWNQAKGDWRPKRPWSPTRIILLDQLNFERLVVHALQS</sequence>
<evidence type="ECO:0000256" key="1">
    <source>
        <dbReference type="SAM" id="MobiDB-lite"/>
    </source>
</evidence>
<evidence type="ECO:0000313" key="2">
    <source>
        <dbReference type="EMBL" id="RVX73646.1"/>
    </source>
</evidence>
<evidence type="ECO:0000313" key="3">
    <source>
        <dbReference type="Proteomes" id="UP000288859"/>
    </source>
</evidence>
<name>A0A438ND98_EXOME</name>
<dbReference type="AlphaFoldDB" id="A0A438ND98"/>
<organism evidence="2 3">
    <name type="scientific">Exophiala mesophila</name>
    <name type="common">Black yeast-like fungus</name>
    <dbReference type="NCBI Taxonomy" id="212818"/>
    <lineage>
        <taxon>Eukaryota</taxon>
        <taxon>Fungi</taxon>
        <taxon>Dikarya</taxon>
        <taxon>Ascomycota</taxon>
        <taxon>Pezizomycotina</taxon>
        <taxon>Eurotiomycetes</taxon>
        <taxon>Chaetothyriomycetidae</taxon>
        <taxon>Chaetothyriales</taxon>
        <taxon>Herpotrichiellaceae</taxon>
        <taxon>Exophiala</taxon>
    </lineage>
</organism>
<dbReference type="Proteomes" id="UP000288859">
    <property type="component" value="Unassembled WGS sequence"/>
</dbReference>
<feature type="region of interest" description="Disordered" evidence="1">
    <location>
        <begin position="1"/>
        <end position="20"/>
    </location>
</feature>
<feature type="compositionally biased region" description="Basic and acidic residues" evidence="1">
    <location>
        <begin position="108"/>
        <end position="118"/>
    </location>
</feature>
<reference evidence="2 3" key="1">
    <citation type="submission" date="2017-03" db="EMBL/GenBank/DDBJ databases">
        <title>Genomes of endolithic fungi from Antarctica.</title>
        <authorList>
            <person name="Coleine C."/>
            <person name="Masonjones S."/>
            <person name="Stajich J.E."/>
        </authorList>
    </citation>
    <scope>NUCLEOTIDE SEQUENCE [LARGE SCALE GENOMIC DNA]</scope>
    <source>
        <strain evidence="2 3">CCFEE 6314</strain>
    </source>
</reference>
<gene>
    <name evidence="2" type="ORF">B0A52_02536</name>
</gene>
<proteinExistence type="predicted"/>
<feature type="region of interest" description="Disordered" evidence="1">
    <location>
        <begin position="108"/>
        <end position="127"/>
    </location>
</feature>
<dbReference type="OrthoDB" id="5119043at2759"/>
<accession>A0A438ND98</accession>
<dbReference type="EMBL" id="NAJM01000007">
    <property type="protein sequence ID" value="RVX73646.1"/>
    <property type="molecule type" value="Genomic_DNA"/>
</dbReference>